<feature type="coiled-coil region" evidence="7">
    <location>
        <begin position="474"/>
        <end position="692"/>
    </location>
</feature>
<keyword evidence="9" id="KW-1133">Transmembrane helix</keyword>
<evidence type="ECO:0000256" key="3">
    <source>
        <dbReference type="ARBA" id="ARBA00022771"/>
    </source>
</evidence>
<keyword evidence="9" id="KW-0812">Transmembrane</keyword>
<feature type="coiled-coil region" evidence="7">
    <location>
        <begin position="375"/>
        <end position="445"/>
    </location>
</feature>
<keyword evidence="12" id="KW-1185">Reference proteome</keyword>
<dbReference type="GO" id="GO:0016567">
    <property type="term" value="P:protein ubiquitination"/>
    <property type="evidence" value="ECO:0007669"/>
    <property type="project" value="UniProtKB-UniRule"/>
</dbReference>
<comment type="catalytic activity">
    <reaction evidence="6">
        <text>S-ubiquitinyl-[E2 ubiquitin-conjugating enzyme]-L-cysteine + [acceptor protein]-L-lysine = [E2 ubiquitin-conjugating enzyme]-L-cysteine + N(6)-ubiquitinyl-[acceptor protein]-L-lysine.</text>
        <dbReference type="EC" id="2.3.2.27"/>
    </reaction>
</comment>
<dbReference type="OrthoDB" id="654191at2759"/>
<feature type="domain" description="BRE1-like coiled-coil containing" evidence="10">
    <location>
        <begin position="134"/>
        <end position="264"/>
    </location>
</feature>
<dbReference type="GO" id="GO:0006325">
    <property type="term" value="P:chromatin organization"/>
    <property type="evidence" value="ECO:0007669"/>
    <property type="project" value="UniProtKB-KW"/>
</dbReference>
<keyword evidence="3 6" id="KW-0863">Zinc-finger</keyword>
<dbReference type="GO" id="GO:0033503">
    <property type="term" value="C:HULC complex"/>
    <property type="evidence" value="ECO:0007669"/>
    <property type="project" value="TreeGrafter"/>
</dbReference>
<feature type="region of interest" description="Disordered" evidence="8">
    <location>
        <begin position="280"/>
        <end position="299"/>
    </location>
</feature>
<evidence type="ECO:0000256" key="2">
    <source>
        <dbReference type="ARBA" id="ARBA00022723"/>
    </source>
</evidence>
<gene>
    <name evidence="11" type="ORF">C7212DRAFT_343381</name>
</gene>
<comment type="similarity">
    <text evidence="6">Belongs to the BRE1 family.</text>
</comment>
<dbReference type="PANTHER" id="PTHR23163">
    <property type="entry name" value="RING FINGER PROTEIN-RELATED"/>
    <property type="match status" value="1"/>
</dbReference>
<keyword evidence="2 6" id="KW-0479">Metal-binding</keyword>
<dbReference type="AlphaFoldDB" id="A0A317SUT1"/>
<evidence type="ECO:0000256" key="1">
    <source>
        <dbReference type="ARBA" id="ARBA00004123"/>
    </source>
</evidence>
<evidence type="ECO:0000256" key="4">
    <source>
        <dbReference type="ARBA" id="ARBA00022833"/>
    </source>
</evidence>
<evidence type="ECO:0000256" key="8">
    <source>
        <dbReference type="SAM" id="MobiDB-lite"/>
    </source>
</evidence>
<name>A0A317SUT1_9PEZI</name>
<evidence type="ECO:0000313" key="12">
    <source>
        <dbReference type="Proteomes" id="UP000246991"/>
    </source>
</evidence>
<keyword evidence="5 6" id="KW-0539">Nucleus</keyword>
<dbReference type="GO" id="GO:0061630">
    <property type="term" value="F:ubiquitin protein ligase activity"/>
    <property type="evidence" value="ECO:0007669"/>
    <property type="project" value="UniProtKB-EC"/>
</dbReference>
<evidence type="ECO:0000256" key="6">
    <source>
        <dbReference type="RuleBase" id="RU365038"/>
    </source>
</evidence>
<evidence type="ECO:0000313" key="11">
    <source>
        <dbReference type="EMBL" id="PWW78163.1"/>
    </source>
</evidence>
<dbReference type="UniPathway" id="UPA00143"/>
<dbReference type="STRING" id="42249.A0A317SUT1"/>
<feature type="compositionally biased region" description="Low complexity" evidence="8">
    <location>
        <begin position="92"/>
        <end position="106"/>
    </location>
</feature>
<feature type="compositionally biased region" description="Basic and acidic residues" evidence="8">
    <location>
        <begin position="709"/>
        <end position="732"/>
    </location>
</feature>
<dbReference type="Gene3D" id="1.10.287.1490">
    <property type="match status" value="1"/>
</dbReference>
<dbReference type="Proteomes" id="UP000246991">
    <property type="component" value="Unassembled WGS sequence"/>
</dbReference>
<keyword evidence="4 6" id="KW-0862">Zinc</keyword>
<reference evidence="11 12" key="1">
    <citation type="submission" date="2018-03" db="EMBL/GenBank/DDBJ databases">
        <title>Genomes of Pezizomycetes fungi and the evolution of truffles.</title>
        <authorList>
            <person name="Murat C."/>
            <person name="Payen T."/>
            <person name="Noel B."/>
            <person name="Kuo A."/>
            <person name="Martin F.M."/>
        </authorList>
    </citation>
    <scope>NUCLEOTIDE SEQUENCE [LARGE SCALE GENOMIC DNA]</scope>
    <source>
        <strain evidence="11">091103-1</strain>
    </source>
</reference>
<evidence type="ECO:0000256" key="7">
    <source>
        <dbReference type="SAM" id="Coils"/>
    </source>
</evidence>
<dbReference type="Pfam" id="PF26095">
    <property type="entry name" value="CC_Bre1"/>
    <property type="match status" value="1"/>
</dbReference>
<keyword evidence="9" id="KW-0472">Membrane</keyword>
<dbReference type="PANTHER" id="PTHR23163:SF0">
    <property type="entry name" value="E3 UBIQUITIN-PROTEIN LIGASE BRE1"/>
    <property type="match status" value="1"/>
</dbReference>
<sequence length="732" mass="83623">MPRHHRAGSVTDVKSIGQDTYILIATYATAAISLLVVVVVAVESSYPPYDLGILLAFLNPWLMRTAVLAMEDRKRPVPHEPSDDSLPPFKRPALNSASSSQAPQNSHQVPQSQEDVIMMEYKRERNMLESRVEELDKRSTYHDDHLRVIDAWWAQLLDEVRVLAGEPDSNYQNGASFTDHLRKKRDHITSSLQTLFSVIRSNSSNNKRVDGVEELQSRLSALLASEKACKVEIARLQKEKEDANSRLTGATIKYMTAEKKVDRLKSQTLAKIERQAMFLSNAGAENNKDGGNSDEQSAKDQEINARVAEGNVADAEQARKEAQAIASKQKEELQQLQADNTRLSEQVTTFTIKFGRLLEEDISKCDAYKNLKVKLEDLATRFNHIEALNKELSERTEHFEAERTKYKEMVLAEQHTIISDMQLQLSRTEQDLARVRAARDELIQDQTQRKTREDQKLGSIREVNELAETRASRITSLEVEVERLRLELDNETRSASQSFTEWGLEELRQKYEQLDKAYKVLTQELPALEQAFKKAHDQASRKVAGIQESEDKMRRLQAEKGKADQKYYSAMKNKETLSTENRALKNLNARSTDIITQLKDAEKKVRDLVANLEKQIAEMKTIQQTLITRNREHQSRVAEQNNTIDSLKSQVAELSTYLKARDAAVSRESCGRREAEIEVEKLQVKLEDAQRCLENNRPKGSENSQLEALRTREYLRDQESVPTADEHLRRPI</sequence>
<dbReference type="EC" id="2.3.2.27" evidence="6"/>
<comment type="pathway">
    <text evidence="6">Protein modification; protein ubiquitination.</text>
</comment>
<comment type="caution">
    <text evidence="11">The sequence shown here is derived from an EMBL/GenBank/DDBJ whole genome shotgun (WGS) entry which is preliminary data.</text>
</comment>
<feature type="coiled-coil region" evidence="7">
    <location>
        <begin position="226"/>
        <end position="253"/>
    </location>
</feature>
<feature type="region of interest" description="Disordered" evidence="8">
    <location>
        <begin position="695"/>
        <end position="732"/>
    </location>
</feature>
<keyword evidence="6" id="KW-0833">Ubl conjugation pathway</keyword>
<organism evidence="11 12">
    <name type="scientific">Tuber magnatum</name>
    <name type="common">white Piedmont truffle</name>
    <dbReference type="NCBI Taxonomy" id="42249"/>
    <lineage>
        <taxon>Eukaryota</taxon>
        <taxon>Fungi</taxon>
        <taxon>Dikarya</taxon>
        <taxon>Ascomycota</taxon>
        <taxon>Pezizomycotina</taxon>
        <taxon>Pezizomycetes</taxon>
        <taxon>Pezizales</taxon>
        <taxon>Tuberaceae</taxon>
        <taxon>Tuber</taxon>
    </lineage>
</organism>
<dbReference type="InterPro" id="IPR013956">
    <property type="entry name" value="E3_ubiquit_lig_Bre1"/>
</dbReference>
<keyword evidence="6" id="KW-0156">Chromatin regulator</keyword>
<dbReference type="EMBL" id="PYWC01000017">
    <property type="protein sequence ID" value="PWW78163.1"/>
    <property type="molecule type" value="Genomic_DNA"/>
</dbReference>
<evidence type="ECO:0000256" key="5">
    <source>
        <dbReference type="ARBA" id="ARBA00023242"/>
    </source>
</evidence>
<dbReference type="GO" id="GO:0005634">
    <property type="term" value="C:nucleus"/>
    <property type="evidence" value="ECO:0007669"/>
    <property type="project" value="UniProtKB-SubCell"/>
</dbReference>
<proteinExistence type="inferred from homology"/>
<dbReference type="GO" id="GO:0008270">
    <property type="term" value="F:zinc ion binding"/>
    <property type="evidence" value="ECO:0007669"/>
    <property type="project" value="UniProtKB-KW"/>
</dbReference>
<dbReference type="Pfam" id="PF08647">
    <property type="entry name" value="BRE1"/>
    <property type="match status" value="1"/>
</dbReference>
<evidence type="ECO:0000256" key="9">
    <source>
        <dbReference type="SAM" id="Phobius"/>
    </source>
</evidence>
<accession>A0A317SUT1</accession>
<feature type="region of interest" description="Disordered" evidence="8">
    <location>
        <begin position="75"/>
        <end position="112"/>
    </location>
</feature>
<keyword evidence="6 7" id="KW-0175">Coiled coil</keyword>
<keyword evidence="6" id="KW-0808">Transferase</keyword>
<comment type="subcellular location">
    <subcellularLocation>
        <location evidence="1 6">Nucleus</location>
    </subcellularLocation>
</comment>
<evidence type="ECO:0000259" key="10">
    <source>
        <dbReference type="Pfam" id="PF26095"/>
    </source>
</evidence>
<protein>
    <recommendedName>
        <fullName evidence="6">E3 ubiquitin protein ligase</fullName>
        <ecNumber evidence="6">2.3.2.27</ecNumber>
    </recommendedName>
</protein>
<dbReference type="InterPro" id="IPR058643">
    <property type="entry name" value="BRE1-like_CC"/>
</dbReference>
<feature type="transmembrane region" description="Helical" evidence="9">
    <location>
        <begin position="21"/>
        <end position="42"/>
    </location>
</feature>